<comment type="subunit">
    <text evidence="7">Self-associates. Interacts with BBS9; the interaction mediates the association of LZTL1 with the BBsome complex and regulates BBSome ciliary trafficking.</text>
</comment>
<reference evidence="10 11" key="2">
    <citation type="submission" date="2018-11" db="EMBL/GenBank/DDBJ databases">
        <authorList>
            <consortium name="Pathogen Informatics"/>
        </authorList>
    </citation>
    <scope>NUCLEOTIDE SEQUENCE [LARGE SCALE GENOMIC DNA]</scope>
</reference>
<evidence type="ECO:0000256" key="6">
    <source>
        <dbReference type="ARBA" id="ARBA00024898"/>
    </source>
</evidence>
<evidence type="ECO:0000256" key="4">
    <source>
        <dbReference type="ARBA" id="ARBA00022490"/>
    </source>
</evidence>
<comment type="function">
    <text evidence="6">Regulates ciliary localization of the BBSome complex. Together with the BBSome complex, controls SMO ciliary trafficking and contributes to the sonic hedgehog (SHH) pathway regulation. May play a role in neurite outgrowth. May have tumor suppressor function.</text>
</comment>
<sequence>MSSPEAIRAISVDDGRGELGLSDHHENNLIEYLKFCRLQRQSRIATVKALFNDTLKKKVQDETYTKDEIKQLLMELREVTGGELESELINMAHMNLLLFRQLSAQAKQQFDLQAEKFNVNLFMNLSELEDRQLLDAVEVFEKEHFERKTAIRTATILRQLKALEGTTPQERAERRYSVEKSRMLEELSVREAEMADLRRKTESNRIREQQLLNELETVEHRLLQTKKELTMKESELEKKFANTNAFKTMDHLLKQKNQIVKHLRDIIRRNGIDMSQSVNNSENDRANNEDKVDTSDQDDSGEDEISENI</sequence>
<evidence type="ECO:0000256" key="2">
    <source>
        <dbReference type="ARBA" id="ARBA00008868"/>
    </source>
</evidence>
<evidence type="ECO:0000256" key="7">
    <source>
        <dbReference type="ARBA" id="ARBA00026004"/>
    </source>
</evidence>
<evidence type="ECO:0000256" key="5">
    <source>
        <dbReference type="ARBA" id="ARBA00023054"/>
    </source>
</evidence>
<evidence type="ECO:0000313" key="10">
    <source>
        <dbReference type="EMBL" id="VDK62830.1"/>
    </source>
</evidence>
<feature type="coiled-coil region" evidence="8">
    <location>
        <begin position="180"/>
        <end position="235"/>
    </location>
</feature>
<protein>
    <recommendedName>
        <fullName evidence="3">Leucine zipper transcription factor-like protein 1</fullName>
    </recommendedName>
</protein>
<dbReference type="AlphaFoldDB" id="A0A0M3KCD9"/>
<feature type="compositionally biased region" description="Basic and acidic residues" evidence="9">
    <location>
        <begin position="282"/>
        <end position="294"/>
    </location>
</feature>
<comment type="similarity">
    <text evidence="2">Belongs to the LZTFL1 family.</text>
</comment>
<proteinExistence type="inferred from homology"/>
<feature type="compositionally biased region" description="Acidic residues" evidence="9">
    <location>
        <begin position="295"/>
        <end position="309"/>
    </location>
</feature>
<evidence type="ECO:0000256" key="1">
    <source>
        <dbReference type="ARBA" id="ARBA00004496"/>
    </source>
</evidence>
<evidence type="ECO:0000256" key="3">
    <source>
        <dbReference type="ARBA" id="ARBA00018920"/>
    </source>
</evidence>
<keyword evidence="5 8" id="KW-0175">Coiled coil</keyword>
<dbReference type="OrthoDB" id="313412at2759"/>
<comment type="subcellular location">
    <subcellularLocation>
        <location evidence="1">Cytoplasm</location>
    </subcellularLocation>
</comment>
<dbReference type="GO" id="GO:0005737">
    <property type="term" value="C:cytoplasm"/>
    <property type="evidence" value="ECO:0007669"/>
    <property type="project" value="UniProtKB-SubCell"/>
</dbReference>
<dbReference type="PANTHER" id="PTHR21635">
    <property type="entry name" value="LEUCINE ZIPPER TRANSCRIPTION FACTOR LIKE"/>
    <property type="match status" value="1"/>
</dbReference>
<accession>A0A0M3KCD9</accession>
<dbReference type="GO" id="GO:1903565">
    <property type="term" value="P:negative regulation of protein localization to cilium"/>
    <property type="evidence" value="ECO:0007669"/>
    <property type="project" value="TreeGrafter"/>
</dbReference>
<dbReference type="Proteomes" id="UP000267096">
    <property type="component" value="Unassembled WGS sequence"/>
</dbReference>
<evidence type="ECO:0000256" key="9">
    <source>
        <dbReference type="SAM" id="MobiDB-lite"/>
    </source>
</evidence>
<feature type="region of interest" description="Disordered" evidence="9">
    <location>
        <begin position="274"/>
        <end position="309"/>
    </location>
</feature>
<organism evidence="12">
    <name type="scientific">Anisakis simplex</name>
    <name type="common">Herring worm</name>
    <dbReference type="NCBI Taxonomy" id="6269"/>
    <lineage>
        <taxon>Eukaryota</taxon>
        <taxon>Metazoa</taxon>
        <taxon>Ecdysozoa</taxon>
        <taxon>Nematoda</taxon>
        <taxon>Chromadorea</taxon>
        <taxon>Rhabditida</taxon>
        <taxon>Spirurina</taxon>
        <taxon>Ascaridomorpha</taxon>
        <taxon>Ascaridoidea</taxon>
        <taxon>Anisakidae</taxon>
        <taxon>Anisakis</taxon>
        <taxon>Anisakis simplex complex</taxon>
    </lineage>
</organism>
<dbReference type="PANTHER" id="PTHR21635:SF0">
    <property type="entry name" value="LEUCINE ZIPPER TRANSCRIPTION FACTOR-LIKE PROTEIN 1"/>
    <property type="match status" value="1"/>
</dbReference>
<dbReference type="WBParaSite" id="ASIM_0001863901-mRNA-1">
    <property type="protein sequence ID" value="ASIM_0001863901-mRNA-1"/>
    <property type="gene ID" value="ASIM_0001863901"/>
</dbReference>
<dbReference type="EMBL" id="UYRR01034936">
    <property type="protein sequence ID" value="VDK62830.1"/>
    <property type="molecule type" value="Genomic_DNA"/>
</dbReference>
<keyword evidence="4" id="KW-0963">Cytoplasm</keyword>
<evidence type="ECO:0000313" key="11">
    <source>
        <dbReference type="Proteomes" id="UP000267096"/>
    </source>
</evidence>
<gene>
    <name evidence="10" type="ORF">ASIM_LOCUS18037</name>
</gene>
<name>A0A0M3KCD9_ANISI</name>
<dbReference type="InterPro" id="IPR026157">
    <property type="entry name" value="LZTFL1"/>
</dbReference>
<dbReference type="Pfam" id="PF15294">
    <property type="entry name" value="Leu_zip"/>
    <property type="match status" value="2"/>
</dbReference>
<reference evidence="12" key="1">
    <citation type="submission" date="2017-02" db="UniProtKB">
        <authorList>
            <consortium name="WormBaseParasite"/>
        </authorList>
    </citation>
    <scope>IDENTIFICATION</scope>
</reference>
<evidence type="ECO:0000256" key="8">
    <source>
        <dbReference type="SAM" id="Coils"/>
    </source>
</evidence>
<keyword evidence="11" id="KW-1185">Reference proteome</keyword>
<evidence type="ECO:0000313" key="12">
    <source>
        <dbReference type="WBParaSite" id="ASIM_0001863901-mRNA-1"/>
    </source>
</evidence>